<feature type="transmembrane region" description="Helical" evidence="1">
    <location>
        <begin position="58"/>
        <end position="76"/>
    </location>
</feature>
<protein>
    <submittedName>
        <fullName evidence="2">Uncharacterized protein</fullName>
    </submittedName>
</protein>
<organism evidence="2 3">
    <name type="scientific">Cytobacillus depressus</name>
    <dbReference type="NCBI Taxonomy" id="1602942"/>
    <lineage>
        <taxon>Bacteria</taxon>
        <taxon>Bacillati</taxon>
        <taxon>Bacillota</taxon>
        <taxon>Bacilli</taxon>
        <taxon>Bacillales</taxon>
        <taxon>Bacillaceae</taxon>
        <taxon>Cytobacillus</taxon>
    </lineage>
</organism>
<name>A0A6L3UX81_9BACI</name>
<dbReference type="AlphaFoldDB" id="A0A6L3UX81"/>
<keyword evidence="1" id="KW-0812">Transmembrane</keyword>
<evidence type="ECO:0000313" key="2">
    <source>
        <dbReference type="EMBL" id="KAB2328541.1"/>
    </source>
</evidence>
<feature type="transmembrane region" description="Helical" evidence="1">
    <location>
        <begin position="159"/>
        <end position="183"/>
    </location>
</feature>
<sequence>MNKKATSINKIFWGLIIVLVDINIVYFDILPDFIGYIIIASGLSHLQTYSPYFSKAKIFSIILTVFSLVTIFQGPSIPLEEFQPSKKIFLIIVFSTILGLLHLALIYFIVRGLIEMAEQEGFIRLSEMAQKRLYIYIIGTLVPMAAYPFVLNVDDSEAFFIFVISIVITVIIEITILVLIRVFKNRFQVIDQ</sequence>
<gene>
    <name evidence="2" type="ORF">F7731_25295</name>
</gene>
<comment type="caution">
    <text evidence="2">The sequence shown here is derived from an EMBL/GenBank/DDBJ whole genome shotgun (WGS) entry which is preliminary data.</text>
</comment>
<keyword evidence="1" id="KW-1133">Transmembrane helix</keyword>
<proteinExistence type="predicted"/>
<dbReference type="OrthoDB" id="2596219at2"/>
<keyword evidence="1" id="KW-0472">Membrane</keyword>
<dbReference type="RefSeq" id="WP_151537539.1">
    <property type="nucleotide sequence ID" value="NZ_WBOS01000028.1"/>
</dbReference>
<keyword evidence="3" id="KW-1185">Reference proteome</keyword>
<reference evidence="2 3" key="1">
    <citation type="journal article" date="2016" name="Antonie Van Leeuwenhoek">
        <title>Bacillus depressus sp. nov., isolated from soil of a sunflower field.</title>
        <authorList>
            <person name="Wei X."/>
            <person name="Xin D."/>
            <person name="Xin Y."/>
            <person name="Zhang H."/>
            <person name="Wang T."/>
            <person name="Zhang J."/>
        </authorList>
    </citation>
    <scope>NUCLEOTIDE SEQUENCE [LARGE SCALE GENOMIC DNA]</scope>
    <source>
        <strain evidence="2 3">BZ1</strain>
    </source>
</reference>
<evidence type="ECO:0000313" key="3">
    <source>
        <dbReference type="Proteomes" id="UP000481030"/>
    </source>
</evidence>
<accession>A0A6L3UX81</accession>
<dbReference type="EMBL" id="WBOS01000028">
    <property type="protein sequence ID" value="KAB2328541.1"/>
    <property type="molecule type" value="Genomic_DNA"/>
</dbReference>
<dbReference type="Proteomes" id="UP000481030">
    <property type="component" value="Unassembled WGS sequence"/>
</dbReference>
<feature type="transmembrane region" description="Helical" evidence="1">
    <location>
        <begin position="33"/>
        <end position="51"/>
    </location>
</feature>
<feature type="transmembrane region" description="Helical" evidence="1">
    <location>
        <begin position="133"/>
        <end position="153"/>
    </location>
</feature>
<feature type="transmembrane region" description="Helical" evidence="1">
    <location>
        <begin position="7"/>
        <end position="27"/>
    </location>
</feature>
<feature type="transmembrane region" description="Helical" evidence="1">
    <location>
        <begin position="88"/>
        <end position="110"/>
    </location>
</feature>
<evidence type="ECO:0000256" key="1">
    <source>
        <dbReference type="SAM" id="Phobius"/>
    </source>
</evidence>